<dbReference type="AlphaFoldDB" id="A0A8S1HUI7"/>
<keyword evidence="5" id="KW-0349">Heme</keyword>
<evidence type="ECO:0000256" key="6">
    <source>
        <dbReference type="SAM" id="MobiDB-lite"/>
    </source>
</evidence>
<evidence type="ECO:0000313" key="9">
    <source>
        <dbReference type="Proteomes" id="UP000835052"/>
    </source>
</evidence>
<reference evidence="8" key="1">
    <citation type="submission" date="2020-10" db="EMBL/GenBank/DDBJ databases">
        <authorList>
            <person name="Kikuchi T."/>
        </authorList>
    </citation>
    <scope>NUCLEOTIDE SEQUENCE</scope>
    <source>
        <strain evidence="8">NKZ352</strain>
    </source>
</reference>
<dbReference type="SUPFAM" id="SSF48113">
    <property type="entry name" value="Heme-dependent peroxidases"/>
    <property type="match status" value="1"/>
</dbReference>
<accession>A0A8S1HUI7</accession>
<evidence type="ECO:0000256" key="2">
    <source>
        <dbReference type="ARBA" id="ARBA00022525"/>
    </source>
</evidence>
<keyword evidence="5" id="KW-0408">Iron</keyword>
<dbReference type="InterPro" id="IPR010255">
    <property type="entry name" value="Haem_peroxidase_sf"/>
</dbReference>
<feature type="binding site" description="axial binding residue" evidence="5">
    <location>
        <position position="490"/>
    </location>
    <ligand>
        <name>heme b</name>
        <dbReference type="ChEBI" id="CHEBI:60344"/>
    </ligand>
    <ligandPart>
        <name>Fe</name>
        <dbReference type="ChEBI" id="CHEBI:18248"/>
    </ligandPart>
</feature>
<keyword evidence="5" id="KW-0479">Metal-binding</keyword>
<dbReference type="GO" id="GO:0020037">
    <property type="term" value="F:heme binding"/>
    <property type="evidence" value="ECO:0007669"/>
    <property type="project" value="InterPro"/>
</dbReference>
<evidence type="ECO:0000256" key="4">
    <source>
        <dbReference type="ARBA" id="ARBA00022729"/>
    </source>
</evidence>
<dbReference type="Pfam" id="PF03098">
    <property type="entry name" value="An_peroxidase"/>
    <property type="match status" value="1"/>
</dbReference>
<sequence>MGMESRHSVPGSGPDEYRMRVTVILLCALSGVAALNPDVVEKVQNAVGEALGVMDNRLSNESTVKDGQIMTSQKANEQSKDLQFTADILQEVTQILVTKYGVEILPEANEVIESMLGQSDEDDSSLKRKKRQSNYGGGGGSQSTPTKKNCQVPSDNCRQSFHLKTRSITGICNNLENKKLGNSVTAVRRLLGVPFYDDNLNALRTRSVNGGTLPSTRLISNTLHDEGAQPAFDGMTNHMHMQVGQFIAHDIIFMPSSTGSNGEALNCTECNSGTKISSNCAPIPAPADDKYFKPVNGPRCIRLTRALNGQKGLGVRTQINQNSHFLDLSSVYGSSDCEAQSVRSNNGLLEIYMGNGNVLPPQAKNDSNCQSTSPYFCFTCGDFRNSLHPGLVPLHVVFIKEHNRISQLLRAAKPLQSDNVYYQLTRKIMIGVWQHIVYNEYLPRLLPDDYINDFDIRPGKPGDSFYKGYSSTTNPSLSAEFAAAAFRFGHSQARKDFPRQSNTNGSLGTAVNIGSNIFYAESQYQTTAGATESLLQGMLYTPAMKVDQQFSFPIRNQLFEIRGQPASGVDLVAVNIMRGRDIGLGPYAKYRYQVGLPPVYSWNDLNQQMPPNNVAALKTVYDDPRDVDLYTGILMERPLQDGMLGPTGSHIIAEQFRALKKGDRFYYENDVGGTEGFTRDQLDAIRRVKLSKILCMNTPSMINVNLQVFDTNSPKVPCTSIPEIAIQPFIAAL</sequence>
<dbReference type="PRINTS" id="PR00457">
    <property type="entry name" value="ANPEROXIDASE"/>
</dbReference>
<dbReference type="Proteomes" id="UP000835052">
    <property type="component" value="Unassembled WGS sequence"/>
</dbReference>
<dbReference type="CDD" id="cd09823">
    <property type="entry name" value="peroxinectin_like"/>
    <property type="match status" value="1"/>
</dbReference>
<feature type="chain" id="PRO_5035722091" evidence="7">
    <location>
        <begin position="35"/>
        <end position="733"/>
    </location>
</feature>
<gene>
    <name evidence="8" type="ORF">CAUJ_LOCUS15633</name>
</gene>
<dbReference type="Gene3D" id="1.10.640.10">
    <property type="entry name" value="Haem peroxidase domain superfamily, animal type"/>
    <property type="match status" value="1"/>
</dbReference>
<dbReference type="PANTHER" id="PTHR11475">
    <property type="entry name" value="OXIDASE/PEROXIDASE"/>
    <property type="match status" value="1"/>
</dbReference>
<evidence type="ECO:0000313" key="8">
    <source>
        <dbReference type="EMBL" id="CAD6199734.1"/>
    </source>
</evidence>
<dbReference type="PROSITE" id="PS50292">
    <property type="entry name" value="PEROXIDASE_3"/>
    <property type="match status" value="1"/>
</dbReference>
<comment type="caution">
    <text evidence="8">The sequence shown here is derived from an EMBL/GenBank/DDBJ whole genome shotgun (WGS) entry which is preliminary data.</text>
</comment>
<evidence type="ECO:0000256" key="5">
    <source>
        <dbReference type="PIRSR" id="PIRSR619791-2"/>
    </source>
</evidence>
<dbReference type="GO" id="GO:0005576">
    <property type="term" value="C:extracellular region"/>
    <property type="evidence" value="ECO:0007669"/>
    <property type="project" value="UniProtKB-SubCell"/>
</dbReference>
<dbReference type="OrthoDB" id="823504at2759"/>
<keyword evidence="9" id="KW-1185">Reference proteome</keyword>
<dbReference type="GO" id="GO:0046872">
    <property type="term" value="F:metal ion binding"/>
    <property type="evidence" value="ECO:0007669"/>
    <property type="project" value="UniProtKB-KW"/>
</dbReference>
<evidence type="ECO:0000256" key="3">
    <source>
        <dbReference type="ARBA" id="ARBA00022559"/>
    </source>
</evidence>
<organism evidence="8 9">
    <name type="scientific">Caenorhabditis auriculariae</name>
    <dbReference type="NCBI Taxonomy" id="2777116"/>
    <lineage>
        <taxon>Eukaryota</taxon>
        <taxon>Metazoa</taxon>
        <taxon>Ecdysozoa</taxon>
        <taxon>Nematoda</taxon>
        <taxon>Chromadorea</taxon>
        <taxon>Rhabditida</taxon>
        <taxon>Rhabditina</taxon>
        <taxon>Rhabditomorpha</taxon>
        <taxon>Rhabditoidea</taxon>
        <taxon>Rhabditidae</taxon>
        <taxon>Peloderinae</taxon>
        <taxon>Caenorhabditis</taxon>
    </lineage>
</organism>
<comment type="subcellular location">
    <subcellularLocation>
        <location evidence="1">Secreted</location>
    </subcellularLocation>
</comment>
<keyword evidence="2" id="KW-0964">Secreted</keyword>
<dbReference type="EMBL" id="CAJGYM010000198">
    <property type="protein sequence ID" value="CAD6199734.1"/>
    <property type="molecule type" value="Genomic_DNA"/>
</dbReference>
<dbReference type="GO" id="GO:0004601">
    <property type="term" value="F:peroxidase activity"/>
    <property type="evidence" value="ECO:0007669"/>
    <property type="project" value="UniProtKB-KW"/>
</dbReference>
<dbReference type="InterPro" id="IPR019791">
    <property type="entry name" value="Haem_peroxidase_animal"/>
</dbReference>
<evidence type="ECO:0000256" key="7">
    <source>
        <dbReference type="SAM" id="SignalP"/>
    </source>
</evidence>
<feature type="compositionally biased region" description="Polar residues" evidence="6">
    <location>
        <begin position="142"/>
        <end position="153"/>
    </location>
</feature>
<protein>
    <submittedName>
        <fullName evidence="8">Uncharacterized protein</fullName>
    </submittedName>
</protein>
<dbReference type="InterPro" id="IPR037120">
    <property type="entry name" value="Haem_peroxidase_sf_animal"/>
</dbReference>
<feature type="signal peptide" evidence="7">
    <location>
        <begin position="1"/>
        <end position="34"/>
    </location>
</feature>
<proteinExistence type="predicted"/>
<keyword evidence="4 7" id="KW-0732">Signal</keyword>
<keyword evidence="3" id="KW-0560">Oxidoreductase</keyword>
<dbReference type="PANTHER" id="PTHR11475:SF112">
    <property type="entry name" value="PEROXIDASE"/>
    <property type="match status" value="1"/>
</dbReference>
<dbReference type="FunFam" id="1.10.640.10:FF:000003">
    <property type="entry name" value="chorion peroxidase"/>
    <property type="match status" value="1"/>
</dbReference>
<feature type="region of interest" description="Disordered" evidence="6">
    <location>
        <begin position="116"/>
        <end position="153"/>
    </location>
</feature>
<evidence type="ECO:0000256" key="1">
    <source>
        <dbReference type="ARBA" id="ARBA00004613"/>
    </source>
</evidence>
<keyword evidence="3" id="KW-0575">Peroxidase</keyword>
<name>A0A8S1HUI7_9PELO</name>
<dbReference type="GO" id="GO:0006979">
    <property type="term" value="P:response to oxidative stress"/>
    <property type="evidence" value="ECO:0007669"/>
    <property type="project" value="InterPro"/>
</dbReference>